<accession>A0A9D1SWW6</accession>
<proteinExistence type="predicted"/>
<dbReference type="AlphaFoldDB" id="A0A9D1SWW6"/>
<dbReference type="InterPro" id="IPR025117">
    <property type="entry name" value="DUF4037"/>
</dbReference>
<evidence type="ECO:0000313" key="2">
    <source>
        <dbReference type="EMBL" id="HIV00053.1"/>
    </source>
</evidence>
<name>A0A9D1SWW6_9FIRM</name>
<dbReference type="Pfam" id="PF13228">
    <property type="entry name" value="DUF4037"/>
    <property type="match status" value="1"/>
</dbReference>
<reference evidence="2" key="1">
    <citation type="submission" date="2020-10" db="EMBL/GenBank/DDBJ databases">
        <authorList>
            <person name="Gilroy R."/>
        </authorList>
    </citation>
    <scope>NUCLEOTIDE SEQUENCE</scope>
    <source>
        <strain evidence="2">23406</strain>
    </source>
</reference>
<reference evidence="2" key="2">
    <citation type="journal article" date="2021" name="PeerJ">
        <title>Extensive microbial diversity within the chicken gut microbiome revealed by metagenomics and culture.</title>
        <authorList>
            <person name="Gilroy R."/>
            <person name="Ravi A."/>
            <person name="Getino M."/>
            <person name="Pursley I."/>
            <person name="Horton D.L."/>
            <person name="Alikhan N.F."/>
            <person name="Baker D."/>
            <person name="Gharbi K."/>
            <person name="Hall N."/>
            <person name="Watson M."/>
            <person name="Adriaenssens E.M."/>
            <person name="Foster-Nyarko E."/>
            <person name="Jarju S."/>
            <person name="Secka A."/>
            <person name="Antonio M."/>
            <person name="Oren A."/>
            <person name="Chaudhuri R.R."/>
            <person name="La Ragione R."/>
            <person name="Hildebrand F."/>
            <person name="Pallen M.J."/>
        </authorList>
    </citation>
    <scope>NUCLEOTIDE SEQUENCE</scope>
    <source>
        <strain evidence="2">23406</strain>
    </source>
</reference>
<organism evidence="2 3">
    <name type="scientific">Candidatus Stercoripulliclostridium merdipullorum</name>
    <dbReference type="NCBI Taxonomy" id="2840952"/>
    <lineage>
        <taxon>Bacteria</taxon>
        <taxon>Bacillati</taxon>
        <taxon>Bacillota</taxon>
        <taxon>Clostridia</taxon>
        <taxon>Eubacteriales</taxon>
        <taxon>Candidatus Stercoripulliclostridium</taxon>
    </lineage>
</organism>
<sequence>MKGLELSQRYFETFGIPMLASFGEAGTLVSAGLAGYGSECYGYDDELSTDHDFGPRFYLWIDDETDRKIGFELMRAYRRLPTEFMGYRNDRHSLFGENRGGVVTVKDFFRQFTGLERIPERPVEWLFIPEHALSAAVNGIVFREGCKEFDDYRNRLIDGMPDATRRKKIAARLAVMAQSGQYNLKRCLIRNDRGAAGLAAAEFVNKGLELLFLLNCRYAPYYKWIFRAAKELPVLADLVAMFESVLTETPGDRTVETVETICQRIVSELQRKGYTRLTETYLEPHAVEIYTSIRDPELIGLHLMEG</sequence>
<evidence type="ECO:0000313" key="3">
    <source>
        <dbReference type="Proteomes" id="UP000886891"/>
    </source>
</evidence>
<protein>
    <submittedName>
        <fullName evidence="2">DUF4037 domain-containing protein</fullName>
    </submittedName>
</protein>
<feature type="domain" description="DUF4037" evidence="1">
    <location>
        <begin position="125"/>
        <end position="224"/>
    </location>
</feature>
<comment type="caution">
    <text evidence="2">The sequence shown here is derived from an EMBL/GenBank/DDBJ whole genome shotgun (WGS) entry which is preliminary data.</text>
</comment>
<gene>
    <name evidence="2" type="ORF">IAB14_02930</name>
</gene>
<dbReference type="EMBL" id="DVOH01000022">
    <property type="protein sequence ID" value="HIV00053.1"/>
    <property type="molecule type" value="Genomic_DNA"/>
</dbReference>
<dbReference type="Proteomes" id="UP000886891">
    <property type="component" value="Unassembled WGS sequence"/>
</dbReference>
<evidence type="ECO:0000259" key="1">
    <source>
        <dbReference type="Pfam" id="PF13228"/>
    </source>
</evidence>